<dbReference type="EMBL" id="KV417700">
    <property type="protein sequence ID" value="KZP09439.1"/>
    <property type="molecule type" value="Genomic_DNA"/>
</dbReference>
<dbReference type="SUPFAM" id="SSF53098">
    <property type="entry name" value="Ribonuclease H-like"/>
    <property type="match status" value="1"/>
</dbReference>
<protein>
    <recommendedName>
        <fullName evidence="4">DUF659 domain-containing protein</fullName>
    </recommendedName>
</protein>
<dbReference type="Proteomes" id="UP000076532">
    <property type="component" value="Unassembled WGS sequence"/>
</dbReference>
<dbReference type="AlphaFoldDB" id="A0A165YD49"/>
<organism evidence="2 3">
    <name type="scientific">Athelia psychrophila</name>
    <dbReference type="NCBI Taxonomy" id="1759441"/>
    <lineage>
        <taxon>Eukaryota</taxon>
        <taxon>Fungi</taxon>
        <taxon>Dikarya</taxon>
        <taxon>Basidiomycota</taxon>
        <taxon>Agaricomycotina</taxon>
        <taxon>Agaricomycetes</taxon>
        <taxon>Agaricomycetidae</taxon>
        <taxon>Atheliales</taxon>
        <taxon>Atheliaceae</taxon>
        <taxon>Athelia</taxon>
    </lineage>
</organism>
<sequence length="821" mass="90272">MAPQNNVNPLWKYFESSGNKPNGSHYITRCKACVGHHLEILSEEARTAAKDVILDAGAEMLAARARFEAAYQLAAPVRGEKTVFISHILGVGRSRKNACKYSGQDAIQEAESQVPKATTDTSTSGGKHSRSASSADSAKPVKKSKQPSISTHMYTGTEMPFSTVQIHAIHAQALRAVISANLPFHVYENPEVLKLISLLRSAGPAIMPSAKLVGGRLLNDAAEIVERKMQCVLKGRIDTGISADGWKSATKMAVNGLAINIDGKSYALDLVEITADDKHGIAMAMQFGELVDRVEASYDCTVVYFTTDSDGGAKKGRILLGKERPWMLVPSCWAHQFQLILGDYFKVYPYAAHIAEQATDLIGWVNNHGKVHKIFDDTQMRITLGRTGRASVLSYLVANLTRWTTHCVAFMRLLAVQLALQHAVAELRPAIIKAQVCVATSTEGRRLTADAEAHCNLIEDRSFWNGLEQVVGDIEPICYGTNINQKDSTRLDEILLTLAGMYLHFSDHPEPEVVLGMQKRLEKRWKDCDQQLFILALVLNPFEGLSRFGESAGLNHLKLNGMLLRLYRRINSRPTNTDGPAVRAEKERAVTSAFLHFLAMTGPFASWLTDAADFPSTDPIVVWTAFRSIPELAELARFAITLLKVVANQAGVERVFSDLKIGADIKAEHQRLGIAKKRGKRKIHDSTATLLAVPRYCDLLGDLDAEDETERGRMLVNSADGWRTEMARWIGAAREADKAEELEYDDDFADDAGAPSTVAWKPITLATLFGGIVAAKRKSMRMPAMEVDEEAALMAALADIEEDARLDAGAIEIDSDEEFIQ</sequence>
<dbReference type="OrthoDB" id="3051252at2759"/>
<feature type="compositionally biased region" description="Polar residues" evidence="1">
    <location>
        <begin position="115"/>
        <end position="136"/>
    </location>
</feature>
<gene>
    <name evidence="2" type="ORF">FIBSPDRAFT_963975</name>
</gene>
<evidence type="ECO:0000313" key="3">
    <source>
        <dbReference type="Proteomes" id="UP000076532"/>
    </source>
</evidence>
<keyword evidence="3" id="KW-1185">Reference proteome</keyword>
<feature type="region of interest" description="Disordered" evidence="1">
    <location>
        <begin position="109"/>
        <end position="154"/>
    </location>
</feature>
<reference evidence="2 3" key="1">
    <citation type="journal article" date="2016" name="Mol. Biol. Evol.">
        <title>Comparative Genomics of Early-Diverging Mushroom-Forming Fungi Provides Insights into the Origins of Lignocellulose Decay Capabilities.</title>
        <authorList>
            <person name="Nagy L.G."/>
            <person name="Riley R."/>
            <person name="Tritt A."/>
            <person name="Adam C."/>
            <person name="Daum C."/>
            <person name="Floudas D."/>
            <person name="Sun H."/>
            <person name="Yadav J.S."/>
            <person name="Pangilinan J."/>
            <person name="Larsson K.H."/>
            <person name="Matsuura K."/>
            <person name="Barry K."/>
            <person name="Labutti K."/>
            <person name="Kuo R."/>
            <person name="Ohm R.A."/>
            <person name="Bhattacharya S.S."/>
            <person name="Shirouzu T."/>
            <person name="Yoshinaga Y."/>
            <person name="Martin F.M."/>
            <person name="Grigoriev I.V."/>
            <person name="Hibbett D.S."/>
        </authorList>
    </citation>
    <scope>NUCLEOTIDE SEQUENCE [LARGE SCALE GENOMIC DNA]</scope>
    <source>
        <strain evidence="2 3">CBS 109695</strain>
    </source>
</reference>
<dbReference type="InterPro" id="IPR012337">
    <property type="entry name" value="RNaseH-like_sf"/>
</dbReference>
<dbReference type="PANTHER" id="PTHR32166:SF24">
    <property type="entry name" value="F16P17.2 PROTEIN"/>
    <property type="match status" value="1"/>
</dbReference>
<name>A0A165YD49_9AGAM</name>
<evidence type="ECO:0008006" key="4">
    <source>
        <dbReference type="Google" id="ProtNLM"/>
    </source>
</evidence>
<dbReference type="PANTHER" id="PTHR32166">
    <property type="entry name" value="OSJNBA0013A04.12 PROTEIN"/>
    <property type="match status" value="1"/>
</dbReference>
<proteinExistence type="predicted"/>
<accession>A0A165YD49</accession>
<evidence type="ECO:0000313" key="2">
    <source>
        <dbReference type="EMBL" id="KZP09439.1"/>
    </source>
</evidence>
<evidence type="ECO:0000256" key="1">
    <source>
        <dbReference type="SAM" id="MobiDB-lite"/>
    </source>
</evidence>
<dbReference type="STRING" id="436010.A0A165YD49"/>